<dbReference type="Gene3D" id="3.40.50.1460">
    <property type="match status" value="1"/>
</dbReference>
<dbReference type="Proteomes" id="UP001062263">
    <property type="component" value="Chromosome"/>
</dbReference>
<proteinExistence type="predicted"/>
<reference evidence="1" key="1">
    <citation type="submission" date="2022-06" db="EMBL/GenBank/DDBJ databases">
        <title>Akkermansia biwalacus sp. nov., an anaerobic mucin-degrading bacterium isolated from human intestine.</title>
        <authorList>
            <person name="Kobayashi Y."/>
            <person name="Inoue S."/>
            <person name="Kawahara T."/>
            <person name="Kohda N."/>
        </authorList>
    </citation>
    <scope>NUCLEOTIDE SEQUENCE</scope>
    <source>
        <strain evidence="1">WON2089</strain>
    </source>
</reference>
<evidence type="ECO:0008006" key="3">
    <source>
        <dbReference type="Google" id="ProtNLM"/>
    </source>
</evidence>
<keyword evidence="2" id="KW-1185">Reference proteome</keyword>
<dbReference type="RefSeq" id="WP_215435803.1">
    <property type="nucleotide sequence ID" value="NZ_AP025943.1"/>
</dbReference>
<evidence type="ECO:0000313" key="2">
    <source>
        <dbReference type="Proteomes" id="UP001062263"/>
    </source>
</evidence>
<dbReference type="EMBL" id="AP025943">
    <property type="protein sequence ID" value="BDL42479.1"/>
    <property type="molecule type" value="Genomic_DNA"/>
</dbReference>
<protein>
    <recommendedName>
        <fullName evidence="3">Peptidase C13 family protein</fullName>
    </recommendedName>
</protein>
<accession>A0ABN6QD82</accession>
<sequence>MGLFNEKTHWIFLLSCANNEPEERHIQDIVFGVSCLQTKNIKKQNVTIIIDSNAEIKDSNWYVYLKSRYSINSIRDMNSLAENNSYDNLVLFVTGHGGIEGIPANPSISPFILLEWLKHTKGLKRSVVYLGQCYAGIFNYMPVWQEKDELGEVISPEIVIIGATSLFSSISSSMTEEVHQGKDLVEMTWIANLFLYYIFYWLKEPFDVDGDGKYTVADSYKFSGAHTNNYLVSSKCKIFHELINISNRIREIDKTLNIEKDVGKLLIFKMLKNIKERDFLQKSDIHFTHQEPWILNSIPAQSIEF</sequence>
<evidence type="ECO:0000313" key="1">
    <source>
        <dbReference type="EMBL" id="BDL42479.1"/>
    </source>
</evidence>
<organism evidence="1 2">
    <name type="scientific">Akkermansia biwaensis</name>
    <dbReference type="NCBI Taxonomy" id="2946555"/>
    <lineage>
        <taxon>Bacteria</taxon>
        <taxon>Pseudomonadati</taxon>
        <taxon>Verrucomicrobiota</taxon>
        <taxon>Verrucomicrobiia</taxon>
        <taxon>Verrucomicrobiales</taxon>
        <taxon>Akkermansiaceae</taxon>
        <taxon>Akkermansia</taxon>
    </lineage>
</organism>
<gene>
    <name evidence="1" type="ORF">Abiwalacus_00530</name>
</gene>
<name>A0ABN6QD82_9BACT</name>